<dbReference type="InterPro" id="IPR036259">
    <property type="entry name" value="MFS_trans_sf"/>
</dbReference>
<comment type="similarity">
    <text evidence="2 7">Belongs to the major facilitator superfamily. Sugar transporter (TC 2.A.1.1) family.</text>
</comment>
<protein>
    <recommendedName>
        <fullName evidence="9">Major facilitator superfamily (MFS) profile domain-containing protein</fullName>
    </recommendedName>
</protein>
<evidence type="ECO:0000259" key="9">
    <source>
        <dbReference type="PROSITE" id="PS50850"/>
    </source>
</evidence>
<dbReference type="PANTHER" id="PTHR48022">
    <property type="entry name" value="PLASTIDIC GLUCOSE TRANSPORTER 4"/>
    <property type="match status" value="1"/>
</dbReference>
<dbReference type="Pfam" id="PF00083">
    <property type="entry name" value="Sugar_tr"/>
    <property type="match status" value="1"/>
</dbReference>
<keyword evidence="5 8" id="KW-1133">Transmembrane helix</keyword>
<dbReference type="InterPro" id="IPR003663">
    <property type="entry name" value="Sugar/inositol_transpt"/>
</dbReference>
<dbReference type="OrthoDB" id="6612291at2759"/>
<feature type="transmembrane region" description="Helical" evidence="8">
    <location>
        <begin position="447"/>
        <end position="466"/>
    </location>
</feature>
<dbReference type="InterPro" id="IPR005829">
    <property type="entry name" value="Sugar_transporter_CS"/>
</dbReference>
<comment type="subcellular location">
    <subcellularLocation>
        <location evidence="1">Membrane</location>
        <topology evidence="1">Multi-pass membrane protein</topology>
    </subcellularLocation>
</comment>
<dbReference type="FunFam" id="1.20.1250.20:FF:000078">
    <property type="entry name" value="MFS maltose transporter, putative"/>
    <property type="match status" value="1"/>
</dbReference>
<dbReference type="GO" id="GO:0016020">
    <property type="term" value="C:membrane"/>
    <property type="evidence" value="ECO:0007669"/>
    <property type="project" value="UniProtKB-SubCell"/>
</dbReference>
<keyword evidence="4 8" id="KW-0812">Transmembrane</keyword>
<feature type="transmembrane region" description="Helical" evidence="8">
    <location>
        <begin position="75"/>
        <end position="94"/>
    </location>
</feature>
<dbReference type="AlphaFoldDB" id="A0A139GYB5"/>
<dbReference type="InterPro" id="IPR020846">
    <property type="entry name" value="MFS_dom"/>
</dbReference>
<accession>A0A139GYB5</accession>
<keyword evidence="6 8" id="KW-0472">Membrane</keyword>
<dbReference type="SUPFAM" id="SSF103473">
    <property type="entry name" value="MFS general substrate transporter"/>
    <property type="match status" value="1"/>
</dbReference>
<feature type="transmembrane region" description="Helical" evidence="8">
    <location>
        <begin position="191"/>
        <end position="214"/>
    </location>
</feature>
<keyword evidence="11" id="KW-1185">Reference proteome</keyword>
<feature type="domain" description="Major facilitator superfamily (MFS) profile" evidence="9">
    <location>
        <begin position="25"/>
        <end position="470"/>
    </location>
</feature>
<dbReference type="Proteomes" id="UP000070133">
    <property type="component" value="Unassembled WGS sequence"/>
</dbReference>
<dbReference type="PANTHER" id="PTHR48022:SF17">
    <property type="entry name" value="HEXOSE TRANSPORTER"/>
    <property type="match status" value="1"/>
</dbReference>
<sequence>MAITTWLRETKSEFGRDVNPPLLMVTMYASLAGMSYGLDLNYWSGLLGMKQFQKDFGVFDSKTQAWEIPASWQSIGSGTPTAGIAIGTLIAGYIGNKFGRIKAFWFAAAIALVGILIQATSMSSYWQLVVGRIVNALSMGIICNIIPIYQGEVAPASLRGSFVNTYQFMLLLGGLTAVIVNWAMNERSDQWAYRLVIIMQFVIPTIMVVGGFILPESPRWLISQGRDREAIEGLKYLRRGTPDALIEKEVVLIGQSVELQRTLHKETGYIDCFQGPNLRRTLIATGVQCLQPSMGNSYMTTYSIVLFQAIGIADEYKMLIYLYFVMMMADSCSFIIADKLGRRPLMFGSAICVSASLYAVGGLTGYADQNSEAVKKGTLAAIFLYYFIDAIGWAGCVWITCAEAPTTALRERTMTIATFCGFVVNLLIQYVSPYLQDEGYANLQGKIGFIWGSCAFVAAMWVLFVLPEMSGRSLEELDELFEERVDVWKFKKFKTEGIGAEVTALEAGRSTGIDVDSKVLVGVEVNPVESEGEQEDRKKALEV</sequence>
<comment type="caution">
    <text evidence="10">The sequence shown here is derived from an EMBL/GenBank/DDBJ whole genome shotgun (WGS) entry which is preliminary data.</text>
</comment>
<dbReference type="NCBIfam" id="TIGR00879">
    <property type="entry name" value="SP"/>
    <property type="match status" value="1"/>
</dbReference>
<feature type="transmembrane region" description="Helical" evidence="8">
    <location>
        <begin position="379"/>
        <end position="401"/>
    </location>
</feature>
<evidence type="ECO:0000256" key="3">
    <source>
        <dbReference type="ARBA" id="ARBA00022448"/>
    </source>
</evidence>
<gene>
    <name evidence="10" type="ORF">AC578_11152</name>
</gene>
<evidence type="ECO:0000256" key="5">
    <source>
        <dbReference type="ARBA" id="ARBA00022989"/>
    </source>
</evidence>
<dbReference type="PROSITE" id="PS50850">
    <property type="entry name" value="MFS"/>
    <property type="match status" value="1"/>
</dbReference>
<evidence type="ECO:0000256" key="6">
    <source>
        <dbReference type="ARBA" id="ARBA00023136"/>
    </source>
</evidence>
<evidence type="ECO:0000256" key="7">
    <source>
        <dbReference type="RuleBase" id="RU003346"/>
    </source>
</evidence>
<feature type="transmembrane region" description="Helical" evidence="8">
    <location>
        <begin position="413"/>
        <end position="435"/>
    </location>
</feature>
<evidence type="ECO:0000256" key="2">
    <source>
        <dbReference type="ARBA" id="ARBA00010992"/>
    </source>
</evidence>
<name>A0A139GYB5_9PEZI</name>
<evidence type="ECO:0000256" key="4">
    <source>
        <dbReference type="ARBA" id="ARBA00022692"/>
    </source>
</evidence>
<dbReference type="GO" id="GO:0005351">
    <property type="term" value="F:carbohydrate:proton symporter activity"/>
    <property type="evidence" value="ECO:0007669"/>
    <property type="project" value="TreeGrafter"/>
</dbReference>
<feature type="transmembrane region" description="Helical" evidence="8">
    <location>
        <begin position="101"/>
        <end position="119"/>
    </location>
</feature>
<evidence type="ECO:0000256" key="1">
    <source>
        <dbReference type="ARBA" id="ARBA00004141"/>
    </source>
</evidence>
<evidence type="ECO:0000313" key="10">
    <source>
        <dbReference type="EMBL" id="KXS95176.1"/>
    </source>
</evidence>
<dbReference type="Gene3D" id="1.20.1250.20">
    <property type="entry name" value="MFS general substrate transporter like domains"/>
    <property type="match status" value="1"/>
</dbReference>
<organism evidence="10 11">
    <name type="scientific">Pseudocercospora eumusae</name>
    <dbReference type="NCBI Taxonomy" id="321146"/>
    <lineage>
        <taxon>Eukaryota</taxon>
        <taxon>Fungi</taxon>
        <taxon>Dikarya</taxon>
        <taxon>Ascomycota</taxon>
        <taxon>Pezizomycotina</taxon>
        <taxon>Dothideomycetes</taxon>
        <taxon>Dothideomycetidae</taxon>
        <taxon>Mycosphaerellales</taxon>
        <taxon>Mycosphaerellaceae</taxon>
        <taxon>Pseudocercospora</taxon>
    </lineage>
</organism>
<dbReference type="PROSITE" id="PS00216">
    <property type="entry name" value="SUGAR_TRANSPORT_1"/>
    <property type="match status" value="1"/>
</dbReference>
<dbReference type="EMBL" id="LFZN01000230">
    <property type="protein sequence ID" value="KXS95176.1"/>
    <property type="molecule type" value="Genomic_DNA"/>
</dbReference>
<evidence type="ECO:0000313" key="11">
    <source>
        <dbReference type="Proteomes" id="UP000070133"/>
    </source>
</evidence>
<reference evidence="10 11" key="1">
    <citation type="submission" date="2015-07" db="EMBL/GenBank/DDBJ databases">
        <title>Comparative genomics of the Sigatoka disease complex on banana suggests a link between parallel evolutionary changes in Pseudocercospora fijiensis and Pseudocercospora eumusae and increased virulence on the banana host.</title>
        <authorList>
            <person name="Chang T.-C."/>
            <person name="Salvucci A."/>
            <person name="Crous P.W."/>
            <person name="Stergiopoulos I."/>
        </authorList>
    </citation>
    <scope>NUCLEOTIDE SEQUENCE [LARGE SCALE GENOMIC DNA]</scope>
    <source>
        <strain evidence="10 11">CBS 114824</strain>
    </source>
</reference>
<feature type="transmembrane region" description="Helical" evidence="8">
    <location>
        <begin position="168"/>
        <end position="185"/>
    </location>
</feature>
<feature type="transmembrane region" description="Helical" evidence="8">
    <location>
        <begin position="344"/>
        <end position="367"/>
    </location>
</feature>
<keyword evidence="3 7" id="KW-0813">Transport</keyword>
<evidence type="ECO:0000256" key="8">
    <source>
        <dbReference type="SAM" id="Phobius"/>
    </source>
</evidence>
<proteinExistence type="inferred from homology"/>
<dbReference type="InterPro" id="IPR050360">
    <property type="entry name" value="MFS_Sugar_Transporters"/>
</dbReference>
<feature type="transmembrane region" description="Helical" evidence="8">
    <location>
        <begin position="125"/>
        <end position="147"/>
    </location>
</feature>
<dbReference type="InterPro" id="IPR005828">
    <property type="entry name" value="MFS_sugar_transport-like"/>
</dbReference>